<dbReference type="Proteomes" id="UP000325255">
    <property type="component" value="Unassembled WGS sequence"/>
</dbReference>
<evidence type="ECO:0000313" key="2">
    <source>
        <dbReference type="Proteomes" id="UP000325255"/>
    </source>
</evidence>
<name>A0A5M6IWJ8_9PROT</name>
<keyword evidence="2" id="KW-1185">Reference proteome</keyword>
<proteinExistence type="predicted"/>
<evidence type="ECO:0000313" key="1">
    <source>
        <dbReference type="EMBL" id="KAA5611838.1"/>
    </source>
</evidence>
<comment type="caution">
    <text evidence="1">The sequence shown here is derived from an EMBL/GenBank/DDBJ whole genome shotgun (WGS) entry which is preliminary data.</text>
</comment>
<reference evidence="1 2" key="1">
    <citation type="submission" date="2019-09" db="EMBL/GenBank/DDBJ databases">
        <title>Genome sequence of Rhodovastum atsumiense, a diverse member of the Acetobacteraceae family of non-sulfur purple photosynthetic bacteria.</title>
        <authorList>
            <person name="Meyer T."/>
            <person name="Kyndt J."/>
        </authorList>
    </citation>
    <scope>NUCLEOTIDE SEQUENCE [LARGE SCALE GENOMIC DNA]</scope>
    <source>
        <strain evidence="1 2">DSM 21279</strain>
    </source>
</reference>
<sequence length="74" mass="8021">MRARKKAAALPEDYEPDERAQGSLARALGMPLAANPFLTETRAWMAWCQGWLDSDVLMSGSPGTTSARNGGVPW</sequence>
<dbReference type="RefSeq" id="WP_150041078.1">
    <property type="nucleotide sequence ID" value="NZ_OW485605.1"/>
</dbReference>
<dbReference type="EMBL" id="VWPK01000017">
    <property type="protein sequence ID" value="KAA5611838.1"/>
    <property type="molecule type" value="Genomic_DNA"/>
</dbReference>
<accession>A0A5M6IWJ8</accession>
<gene>
    <name evidence="1" type="ORF">F1189_12440</name>
</gene>
<dbReference type="AlphaFoldDB" id="A0A5M6IWJ8"/>
<organism evidence="1 2">
    <name type="scientific">Rhodovastum atsumiense</name>
    <dbReference type="NCBI Taxonomy" id="504468"/>
    <lineage>
        <taxon>Bacteria</taxon>
        <taxon>Pseudomonadati</taxon>
        <taxon>Pseudomonadota</taxon>
        <taxon>Alphaproteobacteria</taxon>
        <taxon>Acetobacterales</taxon>
        <taxon>Acetobacteraceae</taxon>
        <taxon>Rhodovastum</taxon>
    </lineage>
</organism>
<protein>
    <submittedName>
        <fullName evidence="1">Uncharacterized protein</fullName>
    </submittedName>
</protein>